<evidence type="ECO:0000256" key="2">
    <source>
        <dbReference type="ARBA" id="ARBA00023125"/>
    </source>
</evidence>
<evidence type="ECO:0000313" key="6">
    <source>
        <dbReference type="Proteomes" id="UP001304298"/>
    </source>
</evidence>
<organism evidence="5 6">
    <name type="scientific">Amycolatopsis heterodermiae</name>
    <dbReference type="NCBI Taxonomy" id="3110235"/>
    <lineage>
        <taxon>Bacteria</taxon>
        <taxon>Bacillati</taxon>
        <taxon>Actinomycetota</taxon>
        <taxon>Actinomycetes</taxon>
        <taxon>Pseudonocardiales</taxon>
        <taxon>Pseudonocardiaceae</taxon>
        <taxon>Amycolatopsis</taxon>
    </lineage>
</organism>
<dbReference type="EMBL" id="JAYFSI010000006">
    <property type="protein sequence ID" value="MEA5363130.1"/>
    <property type="molecule type" value="Genomic_DNA"/>
</dbReference>
<sequence length="287" mass="31347">MTVSGEERPAWREVGGRVVERAAGGTALARLETLARTSADPIGWRFRQPAAALFWWGSGVRELRLAVDGRPFHDVVTATTSLCYIPPDTEVTGTFVIDGLCRYTVLFLDPDLAADHDLPAPRRALVGFDRPPLVRALRELAQEAAEPDETFALFVDGVARQSLAHLVRLTRDAAPEPPSAGLPPGTVARLDAHVRRNLRDPVTVGTLAAVAGFSPRHFLRSFRRSTGVTPMRWVLDLRLREAEHRLAGTSDPIGVIAADCGFSHPQHLSTAFRRARGISPSEYRAAL</sequence>
<proteinExistence type="predicted"/>
<keyword evidence="6" id="KW-1185">Reference proteome</keyword>
<evidence type="ECO:0000259" key="4">
    <source>
        <dbReference type="PROSITE" id="PS01124"/>
    </source>
</evidence>
<dbReference type="Pfam" id="PF12833">
    <property type="entry name" value="HTH_18"/>
    <property type="match status" value="1"/>
</dbReference>
<reference evidence="5 6" key="1">
    <citation type="submission" date="2023-12" db="EMBL/GenBank/DDBJ databases">
        <title>Amycolatopsis sp. V23-08.</title>
        <authorList>
            <person name="Somphong A."/>
        </authorList>
    </citation>
    <scope>NUCLEOTIDE SEQUENCE [LARGE SCALE GENOMIC DNA]</scope>
    <source>
        <strain evidence="5 6">V23-08</strain>
    </source>
</reference>
<dbReference type="SUPFAM" id="SSF46689">
    <property type="entry name" value="Homeodomain-like"/>
    <property type="match status" value="2"/>
</dbReference>
<dbReference type="PROSITE" id="PS00041">
    <property type="entry name" value="HTH_ARAC_FAMILY_1"/>
    <property type="match status" value="1"/>
</dbReference>
<dbReference type="SMART" id="SM00342">
    <property type="entry name" value="HTH_ARAC"/>
    <property type="match status" value="1"/>
</dbReference>
<dbReference type="InterPro" id="IPR018062">
    <property type="entry name" value="HTH_AraC-typ_CS"/>
</dbReference>
<dbReference type="InterPro" id="IPR009057">
    <property type="entry name" value="Homeodomain-like_sf"/>
</dbReference>
<protein>
    <submittedName>
        <fullName evidence="5">AraC family transcriptional regulator</fullName>
    </submittedName>
</protein>
<evidence type="ECO:0000256" key="3">
    <source>
        <dbReference type="ARBA" id="ARBA00023163"/>
    </source>
</evidence>
<gene>
    <name evidence="5" type="ORF">VA596_26610</name>
</gene>
<dbReference type="PANTHER" id="PTHR46796">
    <property type="entry name" value="HTH-TYPE TRANSCRIPTIONAL ACTIVATOR RHAS-RELATED"/>
    <property type="match status" value="1"/>
</dbReference>
<comment type="caution">
    <text evidence="5">The sequence shown here is derived from an EMBL/GenBank/DDBJ whole genome shotgun (WGS) entry which is preliminary data.</text>
</comment>
<dbReference type="PANTHER" id="PTHR46796:SF6">
    <property type="entry name" value="ARAC SUBFAMILY"/>
    <property type="match status" value="1"/>
</dbReference>
<dbReference type="InterPro" id="IPR018060">
    <property type="entry name" value="HTH_AraC"/>
</dbReference>
<dbReference type="Gene3D" id="1.10.10.60">
    <property type="entry name" value="Homeodomain-like"/>
    <property type="match status" value="2"/>
</dbReference>
<keyword evidence="1" id="KW-0805">Transcription regulation</keyword>
<feature type="domain" description="HTH araC/xylS-type" evidence="4">
    <location>
        <begin position="188"/>
        <end position="286"/>
    </location>
</feature>
<evidence type="ECO:0000256" key="1">
    <source>
        <dbReference type="ARBA" id="ARBA00023015"/>
    </source>
</evidence>
<keyword evidence="2" id="KW-0238">DNA-binding</keyword>
<dbReference type="RefSeq" id="WP_323330884.1">
    <property type="nucleotide sequence ID" value="NZ_JAYFSI010000006.1"/>
</dbReference>
<dbReference type="Proteomes" id="UP001304298">
    <property type="component" value="Unassembled WGS sequence"/>
</dbReference>
<accession>A0ABU5RBY7</accession>
<evidence type="ECO:0000313" key="5">
    <source>
        <dbReference type="EMBL" id="MEA5363130.1"/>
    </source>
</evidence>
<name>A0ABU5RBY7_9PSEU</name>
<dbReference type="PROSITE" id="PS01124">
    <property type="entry name" value="HTH_ARAC_FAMILY_2"/>
    <property type="match status" value="1"/>
</dbReference>
<keyword evidence="3" id="KW-0804">Transcription</keyword>
<dbReference type="InterPro" id="IPR050204">
    <property type="entry name" value="AraC_XylS_family_regulators"/>
</dbReference>